<reference evidence="10" key="1">
    <citation type="journal article" date="2023" name="Mol. Phylogenet. Evol.">
        <title>Genome-scale phylogeny and comparative genomics of the fungal order Sordariales.</title>
        <authorList>
            <person name="Hensen N."/>
            <person name="Bonometti L."/>
            <person name="Westerberg I."/>
            <person name="Brannstrom I.O."/>
            <person name="Guillou S."/>
            <person name="Cros-Aarteil S."/>
            <person name="Calhoun S."/>
            <person name="Haridas S."/>
            <person name="Kuo A."/>
            <person name="Mondo S."/>
            <person name="Pangilinan J."/>
            <person name="Riley R."/>
            <person name="LaButti K."/>
            <person name="Andreopoulos B."/>
            <person name="Lipzen A."/>
            <person name="Chen C."/>
            <person name="Yan M."/>
            <person name="Daum C."/>
            <person name="Ng V."/>
            <person name="Clum A."/>
            <person name="Steindorff A."/>
            <person name="Ohm R.A."/>
            <person name="Martin F."/>
            <person name="Silar P."/>
            <person name="Natvig D.O."/>
            <person name="Lalanne C."/>
            <person name="Gautier V."/>
            <person name="Ament-Velasquez S.L."/>
            <person name="Kruys A."/>
            <person name="Hutchinson M.I."/>
            <person name="Powell A.J."/>
            <person name="Barry K."/>
            <person name="Miller A.N."/>
            <person name="Grigoriev I.V."/>
            <person name="Debuchy R."/>
            <person name="Gladieux P."/>
            <person name="Hiltunen Thoren M."/>
            <person name="Johannesson H."/>
        </authorList>
    </citation>
    <scope>NUCLEOTIDE SEQUENCE</scope>
    <source>
        <strain evidence="10">CBS 958.72</strain>
    </source>
</reference>
<evidence type="ECO:0000256" key="2">
    <source>
        <dbReference type="ARBA" id="ARBA00010617"/>
    </source>
</evidence>
<comment type="caution">
    <text evidence="10">The sequence shown here is derived from an EMBL/GenBank/DDBJ whole genome shotgun (WGS) entry which is preliminary data.</text>
</comment>
<dbReference type="PANTHER" id="PTHR24305:SF166">
    <property type="entry name" value="CYTOCHROME P450 12A4, MITOCHONDRIAL-RELATED"/>
    <property type="match status" value="1"/>
</dbReference>
<evidence type="ECO:0000256" key="3">
    <source>
        <dbReference type="ARBA" id="ARBA00022617"/>
    </source>
</evidence>
<feature type="transmembrane region" description="Helical" evidence="9">
    <location>
        <begin position="39"/>
        <end position="59"/>
    </location>
</feature>
<organism evidence="10 11">
    <name type="scientific">Lasiosphaeria ovina</name>
    <dbReference type="NCBI Taxonomy" id="92902"/>
    <lineage>
        <taxon>Eukaryota</taxon>
        <taxon>Fungi</taxon>
        <taxon>Dikarya</taxon>
        <taxon>Ascomycota</taxon>
        <taxon>Pezizomycotina</taxon>
        <taxon>Sordariomycetes</taxon>
        <taxon>Sordariomycetidae</taxon>
        <taxon>Sordariales</taxon>
        <taxon>Lasiosphaeriaceae</taxon>
        <taxon>Lasiosphaeria</taxon>
    </lineage>
</organism>
<dbReference type="Pfam" id="PF00067">
    <property type="entry name" value="p450"/>
    <property type="match status" value="1"/>
</dbReference>
<keyword evidence="3 7" id="KW-0349">Heme</keyword>
<dbReference type="AlphaFoldDB" id="A0AAE0NA57"/>
<gene>
    <name evidence="10" type="ORF">B0T24DRAFT_700015</name>
</gene>
<dbReference type="CDD" id="cd11069">
    <property type="entry name" value="CYP_FUM15-like"/>
    <property type="match status" value="1"/>
</dbReference>
<dbReference type="EMBL" id="JAULSN010000003">
    <property type="protein sequence ID" value="KAK3376451.1"/>
    <property type="molecule type" value="Genomic_DNA"/>
</dbReference>
<sequence length="576" mass="63507">MARNFFTFPSVTLMTLLEILLVNTRYSQLAPSGLPRSQLFLVIAVANYVFLLLWTTRIYPVFFHPLRRFPAPKINMVSRIFTQLGSSLPPGQALLDMAERTPNDGVIVLQGHGECLLLTKPGVLGEVLVQHPYDFAKPSYARDFMRPVLADGLVIVEGERHQFLRKHVQTGFKLARIRALYPAMMAKAARLVEALGEGEVSSSTGSVVDVSVWAGKATFDTIMAAALGCDLDVLRRPHEPLLKLYAAVLQPSAAAFVHLGLLFLLPPDVVRLLPFDAGRSMREAGDKLRLVMTDLIRQRRAAILSSGSLGDDNDGRVDILSELIKDGFLSEDDMVDQLLTFMPAGYESTASTVSWIMYLLAVHPEWQDKLRAEIRGALPDFPPLSSEDEKPGYDGATLATVLERLPYLNGIVNETLRLYPSLPVTARVAARDTSIAGHAVEKGTEIVLSAWLVNRYTGVWGADACVFRPERWITPTTPESAKDGEKDDDEARFRDGTPNNTGGVAGNNYAHMTFLHGPRNCIGQGFARAELRCLTAALVAAFSWRLAMDPRRAVPVGVIASRPAHGMFLHLERVRR</sequence>
<evidence type="ECO:0000313" key="11">
    <source>
        <dbReference type="Proteomes" id="UP001287356"/>
    </source>
</evidence>
<accession>A0AAE0NA57</accession>
<keyword evidence="4 7" id="KW-0479">Metal-binding</keyword>
<dbReference type="GO" id="GO:0005506">
    <property type="term" value="F:iron ion binding"/>
    <property type="evidence" value="ECO:0007669"/>
    <property type="project" value="InterPro"/>
</dbReference>
<proteinExistence type="inferred from homology"/>
<keyword evidence="5 7" id="KW-0408">Iron</keyword>
<evidence type="ECO:0000313" key="10">
    <source>
        <dbReference type="EMBL" id="KAK3376451.1"/>
    </source>
</evidence>
<dbReference type="InterPro" id="IPR002403">
    <property type="entry name" value="Cyt_P450_E_grp-IV"/>
</dbReference>
<reference evidence="10" key="2">
    <citation type="submission" date="2023-06" db="EMBL/GenBank/DDBJ databases">
        <authorList>
            <consortium name="Lawrence Berkeley National Laboratory"/>
            <person name="Haridas S."/>
            <person name="Hensen N."/>
            <person name="Bonometti L."/>
            <person name="Westerberg I."/>
            <person name="Brannstrom I.O."/>
            <person name="Guillou S."/>
            <person name="Cros-Aarteil S."/>
            <person name="Calhoun S."/>
            <person name="Kuo A."/>
            <person name="Mondo S."/>
            <person name="Pangilinan J."/>
            <person name="Riley R."/>
            <person name="Labutti K."/>
            <person name="Andreopoulos B."/>
            <person name="Lipzen A."/>
            <person name="Chen C."/>
            <person name="Yanf M."/>
            <person name="Daum C."/>
            <person name="Ng V."/>
            <person name="Clum A."/>
            <person name="Steindorff A."/>
            <person name="Ohm R."/>
            <person name="Martin F."/>
            <person name="Silar P."/>
            <person name="Natvig D."/>
            <person name="Lalanne C."/>
            <person name="Gautier V."/>
            <person name="Ament-Velasquez S.L."/>
            <person name="Kruys A."/>
            <person name="Hutchinson M.I."/>
            <person name="Powell A.J."/>
            <person name="Barry K."/>
            <person name="Miller A.N."/>
            <person name="Grigoriev I.V."/>
            <person name="Debuchy R."/>
            <person name="Gladieux P."/>
            <person name="Thoren M.H."/>
            <person name="Johannesson H."/>
        </authorList>
    </citation>
    <scope>NUCLEOTIDE SEQUENCE</scope>
    <source>
        <strain evidence="10">CBS 958.72</strain>
    </source>
</reference>
<dbReference type="PRINTS" id="PR00385">
    <property type="entry name" value="P450"/>
</dbReference>
<dbReference type="GO" id="GO:0020037">
    <property type="term" value="F:heme binding"/>
    <property type="evidence" value="ECO:0007669"/>
    <property type="project" value="InterPro"/>
</dbReference>
<comment type="cofactor">
    <cofactor evidence="1 7">
        <name>heme</name>
        <dbReference type="ChEBI" id="CHEBI:30413"/>
    </cofactor>
</comment>
<dbReference type="SUPFAM" id="SSF48264">
    <property type="entry name" value="Cytochrome P450"/>
    <property type="match status" value="1"/>
</dbReference>
<evidence type="ECO:0000256" key="5">
    <source>
        <dbReference type="ARBA" id="ARBA00023004"/>
    </source>
</evidence>
<keyword evidence="9" id="KW-0472">Membrane</keyword>
<dbReference type="PRINTS" id="PR00465">
    <property type="entry name" value="EP450IV"/>
</dbReference>
<keyword evidence="11" id="KW-1185">Reference proteome</keyword>
<name>A0AAE0NA57_9PEZI</name>
<feature type="compositionally biased region" description="Basic and acidic residues" evidence="8">
    <location>
        <begin position="480"/>
        <end position="495"/>
    </location>
</feature>
<dbReference type="InterPro" id="IPR050121">
    <property type="entry name" value="Cytochrome_P450_monoxygenase"/>
</dbReference>
<evidence type="ECO:0000256" key="7">
    <source>
        <dbReference type="PIRSR" id="PIRSR602403-1"/>
    </source>
</evidence>
<keyword evidence="6" id="KW-0503">Monooxygenase</keyword>
<feature type="binding site" description="axial binding residue" evidence="7">
    <location>
        <position position="521"/>
    </location>
    <ligand>
        <name>heme</name>
        <dbReference type="ChEBI" id="CHEBI:30413"/>
    </ligand>
    <ligandPart>
        <name>Fe</name>
        <dbReference type="ChEBI" id="CHEBI:18248"/>
    </ligandPart>
</feature>
<dbReference type="GO" id="GO:0016705">
    <property type="term" value="F:oxidoreductase activity, acting on paired donors, with incorporation or reduction of molecular oxygen"/>
    <property type="evidence" value="ECO:0007669"/>
    <property type="project" value="InterPro"/>
</dbReference>
<dbReference type="InterPro" id="IPR001128">
    <property type="entry name" value="Cyt_P450"/>
</dbReference>
<dbReference type="GO" id="GO:0004497">
    <property type="term" value="F:monooxygenase activity"/>
    <property type="evidence" value="ECO:0007669"/>
    <property type="project" value="UniProtKB-KW"/>
</dbReference>
<dbReference type="InterPro" id="IPR036396">
    <property type="entry name" value="Cyt_P450_sf"/>
</dbReference>
<comment type="similarity">
    <text evidence="2">Belongs to the cytochrome P450 family.</text>
</comment>
<evidence type="ECO:0000256" key="6">
    <source>
        <dbReference type="ARBA" id="ARBA00023033"/>
    </source>
</evidence>
<dbReference type="Gene3D" id="1.10.630.10">
    <property type="entry name" value="Cytochrome P450"/>
    <property type="match status" value="1"/>
</dbReference>
<protein>
    <submittedName>
        <fullName evidence="10">Cytochrome P450</fullName>
    </submittedName>
</protein>
<evidence type="ECO:0000256" key="4">
    <source>
        <dbReference type="ARBA" id="ARBA00022723"/>
    </source>
</evidence>
<keyword evidence="6" id="KW-0560">Oxidoreductase</keyword>
<evidence type="ECO:0000256" key="1">
    <source>
        <dbReference type="ARBA" id="ARBA00001971"/>
    </source>
</evidence>
<evidence type="ECO:0000256" key="9">
    <source>
        <dbReference type="SAM" id="Phobius"/>
    </source>
</evidence>
<evidence type="ECO:0000256" key="8">
    <source>
        <dbReference type="SAM" id="MobiDB-lite"/>
    </source>
</evidence>
<keyword evidence="9" id="KW-1133">Transmembrane helix</keyword>
<dbReference type="Proteomes" id="UP001287356">
    <property type="component" value="Unassembled WGS sequence"/>
</dbReference>
<feature type="region of interest" description="Disordered" evidence="8">
    <location>
        <begin position="475"/>
        <end position="502"/>
    </location>
</feature>
<keyword evidence="9" id="KW-0812">Transmembrane</keyword>
<dbReference type="PANTHER" id="PTHR24305">
    <property type="entry name" value="CYTOCHROME P450"/>
    <property type="match status" value="1"/>
</dbReference>